<feature type="transmembrane region" description="Helical" evidence="7">
    <location>
        <begin position="256"/>
        <end position="280"/>
    </location>
</feature>
<dbReference type="GO" id="GO:0005886">
    <property type="term" value="C:plasma membrane"/>
    <property type="evidence" value="ECO:0007669"/>
    <property type="project" value="UniProtKB-SubCell"/>
</dbReference>
<dbReference type="InterPro" id="IPR011527">
    <property type="entry name" value="ABC1_TM_dom"/>
</dbReference>
<dbReference type="InterPro" id="IPR027417">
    <property type="entry name" value="P-loop_NTPase"/>
</dbReference>
<evidence type="ECO:0000259" key="9">
    <source>
        <dbReference type="PROSITE" id="PS50929"/>
    </source>
</evidence>
<organism evidence="10 11">
    <name type="scientific">Breznakiella homolactica</name>
    <dbReference type="NCBI Taxonomy" id="2798577"/>
    <lineage>
        <taxon>Bacteria</taxon>
        <taxon>Pseudomonadati</taxon>
        <taxon>Spirochaetota</taxon>
        <taxon>Spirochaetia</taxon>
        <taxon>Spirochaetales</taxon>
        <taxon>Breznakiellaceae</taxon>
        <taxon>Breznakiella</taxon>
    </lineage>
</organism>
<dbReference type="Proteomes" id="UP000595917">
    <property type="component" value="Chromosome"/>
</dbReference>
<dbReference type="RefSeq" id="WP_215627790.1">
    <property type="nucleotide sequence ID" value="NZ_CP067089.2"/>
</dbReference>
<keyword evidence="11" id="KW-1185">Reference proteome</keyword>
<dbReference type="AlphaFoldDB" id="A0A7T7XQ59"/>
<feature type="domain" description="ABC transmembrane type-1" evidence="9">
    <location>
        <begin position="24"/>
        <end position="311"/>
    </location>
</feature>
<dbReference type="GO" id="GO:0015421">
    <property type="term" value="F:ABC-type oligopeptide transporter activity"/>
    <property type="evidence" value="ECO:0007669"/>
    <property type="project" value="TreeGrafter"/>
</dbReference>
<evidence type="ECO:0000313" key="11">
    <source>
        <dbReference type="Proteomes" id="UP000595917"/>
    </source>
</evidence>
<evidence type="ECO:0000256" key="3">
    <source>
        <dbReference type="ARBA" id="ARBA00022741"/>
    </source>
</evidence>
<proteinExistence type="predicted"/>
<dbReference type="SMART" id="SM00382">
    <property type="entry name" value="AAA"/>
    <property type="match status" value="1"/>
</dbReference>
<accession>A0A7T7XQ59</accession>
<keyword evidence="5 7" id="KW-1133">Transmembrane helix</keyword>
<dbReference type="PROSITE" id="PS50929">
    <property type="entry name" value="ABC_TM1F"/>
    <property type="match status" value="1"/>
</dbReference>
<dbReference type="Gene3D" id="1.20.1560.10">
    <property type="entry name" value="ABC transporter type 1, transmembrane domain"/>
    <property type="match status" value="1"/>
</dbReference>
<evidence type="ECO:0000259" key="8">
    <source>
        <dbReference type="PROSITE" id="PS50893"/>
    </source>
</evidence>
<dbReference type="Gene3D" id="3.40.50.300">
    <property type="entry name" value="P-loop containing nucleotide triphosphate hydrolases"/>
    <property type="match status" value="1"/>
</dbReference>
<dbReference type="GO" id="GO:0016887">
    <property type="term" value="F:ATP hydrolysis activity"/>
    <property type="evidence" value="ECO:0007669"/>
    <property type="project" value="InterPro"/>
</dbReference>
<protein>
    <submittedName>
        <fullName evidence="10">ABC transporter ATP-binding protein</fullName>
    </submittedName>
</protein>
<dbReference type="InterPro" id="IPR036640">
    <property type="entry name" value="ABC1_TM_sf"/>
</dbReference>
<dbReference type="PANTHER" id="PTHR43394:SF1">
    <property type="entry name" value="ATP-BINDING CASSETTE SUB-FAMILY B MEMBER 10, MITOCHONDRIAL"/>
    <property type="match status" value="1"/>
</dbReference>
<dbReference type="PANTHER" id="PTHR43394">
    <property type="entry name" value="ATP-DEPENDENT PERMEASE MDL1, MITOCHONDRIAL"/>
    <property type="match status" value="1"/>
</dbReference>
<gene>
    <name evidence="10" type="ORF">JFL75_06105</name>
</gene>
<evidence type="ECO:0000256" key="5">
    <source>
        <dbReference type="ARBA" id="ARBA00022989"/>
    </source>
</evidence>
<feature type="transmembrane region" description="Helical" evidence="7">
    <location>
        <begin position="157"/>
        <end position="185"/>
    </location>
</feature>
<evidence type="ECO:0000256" key="7">
    <source>
        <dbReference type="SAM" id="Phobius"/>
    </source>
</evidence>
<keyword evidence="2 7" id="KW-0812">Transmembrane</keyword>
<dbReference type="InterPro" id="IPR003439">
    <property type="entry name" value="ABC_transporter-like_ATP-bd"/>
</dbReference>
<name>A0A7T7XQ59_9SPIR</name>
<evidence type="ECO:0000256" key="6">
    <source>
        <dbReference type="ARBA" id="ARBA00023136"/>
    </source>
</evidence>
<dbReference type="PROSITE" id="PS50893">
    <property type="entry name" value="ABC_TRANSPORTER_2"/>
    <property type="match status" value="1"/>
</dbReference>
<keyword evidence="4 10" id="KW-0067">ATP-binding</keyword>
<comment type="subcellular location">
    <subcellularLocation>
        <location evidence="1">Cell membrane</location>
        <topology evidence="1">Multi-pass membrane protein</topology>
    </subcellularLocation>
</comment>
<evidence type="ECO:0000256" key="2">
    <source>
        <dbReference type="ARBA" id="ARBA00022692"/>
    </source>
</evidence>
<reference evidence="10" key="1">
    <citation type="submission" date="2021-01" db="EMBL/GenBank/DDBJ databases">
        <title>Description of Breznakiella homolactica.</title>
        <authorList>
            <person name="Song Y."/>
            <person name="Brune A."/>
        </authorList>
    </citation>
    <scope>NUCLEOTIDE SEQUENCE</scope>
    <source>
        <strain evidence="10">RmG30</strain>
    </source>
</reference>
<dbReference type="InterPro" id="IPR003593">
    <property type="entry name" value="AAA+_ATPase"/>
</dbReference>
<evidence type="ECO:0000256" key="4">
    <source>
        <dbReference type="ARBA" id="ARBA00022840"/>
    </source>
</evidence>
<evidence type="ECO:0000256" key="1">
    <source>
        <dbReference type="ARBA" id="ARBA00004651"/>
    </source>
</evidence>
<feature type="domain" description="ABC transporter" evidence="8">
    <location>
        <begin position="350"/>
        <end position="590"/>
    </location>
</feature>
<keyword evidence="6 7" id="KW-0472">Membrane</keyword>
<dbReference type="Pfam" id="PF00005">
    <property type="entry name" value="ABC_tran"/>
    <property type="match status" value="1"/>
</dbReference>
<dbReference type="EMBL" id="CP067089">
    <property type="protein sequence ID" value="QQO10486.1"/>
    <property type="molecule type" value="Genomic_DNA"/>
</dbReference>
<dbReference type="SUPFAM" id="SSF52540">
    <property type="entry name" value="P-loop containing nucleoside triphosphate hydrolases"/>
    <property type="match status" value="1"/>
</dbReference>
<dbReference type="GO" id="GO:0005524">
    <property type="term" value="F:ATP binding"/>
    <property type="evidence" value="ECO:0007669"/>
    <property type="project" value="UniProtKB-KW"/>
</dbReference>
<dbReference type="InterPro" id="IPR039421">
    <property type="entry name" value="Type_1_exporter"/>
</dbReference>
<dbReference type="KEGG" id="bhc:JFL75_06105"/>
<dbReference type="SUPFAM" id="SSF90123">
    <property type="entry name" value="ABC transporter transmembrane region"/>
    <property type="match status" value="1"/>
</dbReference>
<keyword evidence="3" id="KW-0547">Nucleotide-binding</keyword>
<feature type="transmembrane region" description="Helical" evidence="7">
    <location>
        <begin position="64"/>
        <end position="85"/>
    </location>
</feature>
<evidence type="ECO:0000313" key="10">
    <source>
        <dbReference type="EMBL" id="QQO10486.1"/>
    </source>
</evidence>
<feature type="transmembrane region" description="Helical" evidence="7">
    <location>
        <begin position="23"/>
        <end position="44"/>
    </location>
</feature>
<sequence length="604" mass="66440">MGNKLKAAAWGTRLALKINKPMIVFWLLLSVLLAVLPAVILFFYRSILGQISVFISAGTGSFNAVIPSILIMGAILTVSGISARLNDDFLYMVMFDAYYLGLEETMMDSAQRIPLSELSKKKTADEYFAVISRCGSLTDLTSSGCVLISKLVGIVSFLAVALSISAFIFCITLAYVVLSIALNLFNSGKNQVVWSVIREHLHHADYFEKLPQNGDTAKEIRIYEAAEGIKKQWNKAYAKVEEMEMRKNKGRARLNTVLETGFYIFMGIILLYCISAAGAGRMGPDTILMIISLCAGTAAAVSGISRSWHQLDYGLYGLDIQRRFFSNTPKVDPEEDGKKTDEPGNGDIIFELKNVSFAYNDEAPVLDNLSLRIRKGETLALVGINGAGKTTLIKILLGLLKPDSGEVLFMGKPYDAYKHGLINRRAGAFFQDFYLFHFTVQENVGIGNVGQVENEQMVLEAMDKGGALPLLRKLPGGLTTMVNRNVEKAGVVFSGGEGQRIAVSRTHMSDKEILIFDEPSSMLDPIAEMEQFSQIRNTAGGRTVILVSHRISFARLADRIVVLSGGGIAEQGVHDELINRNGLYAQFFHEQAQWYKTDSSGDQP</sequence>